<reference evidence="3" key="2">
    <citation type="journal article" date="2023" name="Biology">
        <title>Prokaryotic Life Associated with Coal-Fire Gas Vents Revealed by Metagenomics.</title>
        <authorList>
            <person name="Kadnikov V.V."/>
            <person name="Mardanov A.V."/>
            <person name="Beletsky A.V."/>
            <person name="Karnachuk O.V."/>
            <person name="Ravin N.V."/>
        </authorList>
    </citation>
    <scope>NUCLEOTIDE SEQUENCE</scope>
    <source>
        <strain evidence="3">Bu02</strain>
    </source>
</reference>
<dbReference type="AlphaFoldDB" id="A0AAT9LDW5"/>
<name>A0AAT9LDW5_9FIRM</name>
<reference evidence="3" key="1">
    <citation type="submission" date="2020-10" db="EMBL/GenBank/DDBJ databases">
        <authorList>
            <person name="Kadnikov V."/>
            <person name="Beletsky A.V."/>
            <person name="Mardanov A.V."/>
            <person name="Karnachuk O.V."/>
            <person name="Ravin N.V."/>
        </authorList>
    </citation>
    <scope>NUCLEOTIDE SEQUENCE</scope>
    <source>
        <strain evidence="3">Bu02</strain>
    </source>
</reference>
<dbReference type="InterPro" id="IPR036069">
    <property type="entry name" value="DUF34/NIF3_sf"/>
</dbReference>
<evidence type="ECO:0000256" key="2">
    <source>
        <dbReference type="ARBA" id="ARBA00022112"/>
    </source>
</evidence>
<dbReference type="SUPFAM" id="SSF102705">
    <property type="entry name" value="NIF3 (NGG1p interacting factor 3)-like"/>
    <property type="match status" value="1"/>
</dbReference>
<accession>A0AAT9LDW5</accession>
<sequence length="340" mass="37169">MEIKETRVIDVLEALDRITGGRVIKGTGYVARCSSPFVVTKSSNIPGKAVTETPGLVFGNPEAPVKRLGVSMTLTESQLELACALRIDAVVCHHPIADAANSGGVPLKTYLSLYGISVFELHEAFHGLHPGLAFIHGHKVFRVDIAYGGVPGNIMNVGRALPEVKTAGDIIRRLYEFSGIQDEMSILDAERKVRGIDCIEETNVCTRPQILNGSESSPVNTILHIYPHTGFTVAHLEQALREHPDIDTVIASISRVKPDHPLVAAAKEKGLTFICGNTHAMEIFENGMPLAFALQALLPRVDVFLLRERVTATPVMEAGNPRIREYARTIAENYLIPERR</sequence>
<dbReference type="EMBL" id="CP062796">
    <property type="protein sequence ID" value="QUL99566.1"/>
    <property type="molecule type" value="Genomic_DNA"/>
</dbReference>
<dbReference type="Gene3D" id="3.40.1390.30">
    <property type="entry name" value="NIF3 (NGG1p interacting factor 3)-like"/>
    <property type="match status" value="1"/>
</dbReference>
<organism evidence="3">
    <name type="scientific">Candidatus Fermentithermobacillus carboniphilus</name>
    <dbReference type="NCBI Taxonomy" id="3085328"/>
    <lineage>
        <taxon>Bacteria</taxon>
        <taxon>Bacillati</taxon>
        <taxon>Bacillota</taxon>
        <taxon>Candidatus Fermentithermobacillia</taxon>
        <taxon>Candidatus Fermentithermobacillales</taxon>
        <taxon>Candidatus Fermentithermobacillaceae</taxon>
        <taxon>Candidatus Fermentithermobacillus</taxon>
    </lineage>
</organism>
<dbReference type="InterPro" id="IPR002678">
    <property type="entry name" value="DUF34/NIF3"/>
</dbReference>
<comment type="similarity">
    <text evidence="1">Belongs to the GTP cyclohydrolase I type 2/NIF3 family.</text>
</comment>
<gene>
    <name evidence="3" type="ORF">IMF26_03720</name>
</gene>
<proteinExistence type="inferred from homology"/>
<evidence type="ECO:0000256" key="1">
    <source>
        <dbReference type="ARBA" id="ARBA00006964"/>
    </source>
</evidence>
<evidence type="ECO:0000313" key="3">
    <source>
        <dbReference type="EMBL" id="QUL99566.1"/>
    </source>
</evidence>
<dbReference type="Pfam" id="PF01784">
    <property type="entry name" value="DUF34_NIF3"/>
    <property type="match status" value="1"/>
</dbReference>
<dbReference type="KEGG" id="fcz:IMF26_03720"/>
<protein>
    <recommendedName>
        <fullName evidence="2">GTP cyclohydrolase 1 type 2 homolog</fullName>
    </recommendedName>
</protein>